<dbReference type="GeneID" id="54574435"/>
<reference evidence="2" key="1">
    <citation type="journal article" date="2020" name="Stud. Mycol.">
        <title>101 Dothideomycetes genomes: a test case for predicting lifestyles and emergence of pathogens.</title>
        <authorList>
            <person name="Haridas S."/>
            <person name="Albert R."/>
            <person name="Binder M."/>
            <person name="Bloem J."/>
            <person name="Labutti K."/>
            <person name="Salamov A."/>
            <person name="Andreopoulos B."/>
            <person name="Baker S."/>
            <person name="Barry K."/>
            <person name="Bills G."/>
            <person name="Bluhm B."/>
            <person name="Cannon C."/>
            <person name="Castanera R."/>
            <person name="Culley D."/>
            <person name="Daum C."/>
            <person name="Ezra D."/>
            <person name="Gonzalez J."/>
            <person name="Henrissat B."/>
            <person name="Kuo A."/>
            <person name="Liang C."/>
            <person name="Lipzen A."/>
            <person name="Lutzoni F."/>
            <person name="Magnuson J."/>
            <person name="Mondo S."/>
            <person name="Nolan M."/>
            <person name="Ohm R."/>
            <person name="Pangilinan J."/>
            <person name="Park H.-J."/>
            <person name="Ramirez L."/>
            <person name="Alfaro M."/>
            <person name="Sun H."/>
            <person name="Tritt A."/>
            <person name="Yoshinaga Y."/>
            <person name="Zwiers L.-H."/>
            <person name="Turgeon B."/>
            <person name="Goodwin S."/>
            <person name="Spatafora J."/>
            <person name="Crous P."/>
            <person name="Grigoriev I."/>
        </authorList>
    </citation>
    <scope>NUCLEOTIDE SEQUENCE</scope>
    <source>
        <strain evidence="2">CBS 122368</strain>
    </source>
</reference>
<proteinExistence type="predicted"/>
<gene>
    <name evidence="2" type="ORF">BU26DRAFT_248661</name>
</gene>
<keyword evidence="3" id="KW-1185">Reference proteome</keyword>
<accession>A0A6A6IR58</accession>
<dbReference type="RefSeq" id="XP_033687017.1">
    <property type="nucleotide sequence ID" value="XM_033821105.1"/>
</dbReference>
<dbReference type="Proteomes" id="UP000800094">
    <property type="component" value="Unassembled WGS sequence"/>
</dbReference>
<feature type="region of interest" description="Disordered" evidence="1">
    <location>
        <begin position="24"/>
        <end position="58"/>
    </location>
</feature>
<name>A0A6A6IR58_9PLEO</name>
<dbReference type="EMBL" id="ML987192">
    <property type="protein sequence ID" value="KAF2252013.1"/>
    <property type="molecule type" value="Genomic_DNA"/>
</dbReference>
<protein>
    <submittedName>
        <fullName evidence="2">Uncharacterized protein</fullName>
    </submittedName>
</protein>
<organism evidence="2 3">
    <name type="scientific">Trematosphaeria pertusa</name>
    <dbReference type="NCBI Taxonomy" id="390896"/>
    <lineage>
        <taxon>Eukaryota</taxon>
        <taxon>Fungi</taxon>
        <taxon>Dikarya</taxon>
        <taxon>Ascomycota</taxon>
        <taxon>Pezizomycotina</taxon>
        <taxon>Dothideomycetes</taxon>
        <taxon>Pleosporomycetidae</taxon>
        <taxon>Pleosporales</taxon>
        <taxon>Massarineae</taxon>
        <taxon>Trematosphaeriaceae</taxon>
        <taxon>Trematosphaeria</taxon>
    </lineage>
</organism>
<sequence length="262" mass="29759">MASHSRLMSRAALRLRDLRLNGARAAATPTTASKVTKPSRPETGAIKKPHLSRRAQGHAEARLSKLRLALHQHLYTGEEFKDNQGRLNKETRGRVRMLGTVHADGMLDAETIPPPRPAKWQTDEEIRQERLMKELGRGQSPLRSVDTIRTQREIEEEWGLMPGEGWRGQEELEMRVAIDVWRARSKDEKCMEFAASGGRSQPEESLAGVWRELEGGGDAEVETVARWAWEREVERRKAREWAVMDPTCRRVVGDVWAVSANL</sequence>
<dbReference type="OrthoDB" id="10538246at2759"/>
<feature type="compositionally biased region" description="Basic residues" evidence="1">
    <location>
        <begin position="47"/>
        <end position="56"/>
    </location>
</feature>
<evidence type="ECO:0000256" key="1">
    <source>
        <dbReference type="SAM" id="MobiDB-lite"/>
    </source>
</evidence>
<evidence type="ECO:0000313" key="3">
    <source>
        <dbReference type="Proteomes" id="UP000800094"/>
    </source>
</evidence>
<dbReference type="AlphaFoldDB" id="A0A6A6IR58"/>
<evidence type="ECO:0000313" key="2">
    <source>
        <dbReference type="EMBL" id="KAF2252013.1"/>
    </source>
</evidence>